<sequence>MSAKTVTLWIVGGALVLAGGAYAAGYALAGENTPRNASVSGVPIGGLTSDAAVAKLQFELEPRLTRPLTVTAGAERLTTTAAELGLGVDYSASVAGAGAGRSWHPAHIVTVLTGGGDQPAVVTRDAATLTAAVAALAERADTVPVNAALTVRKTAIDRAEAKPGLAVQQPQTADAVASGFLAATSIDAVVSSVEPEITTAEADEVAAGVGKAALASGITVKTGSSGSFELTPAMIAAGLSFVPADGTLQPKLNADKLVAAAANQIKELGLKQPKNADITIANGKPKIIASVDGIGLDPAALATAATGVLAEPKGRSVTVAATVRKADFTTDDAKKLGVKQITGTFTTYFPGSAYRVNNIGKAARLINGTFLKPGETFSMNATLGKRTAAAGWMAGGGIEGGKIKTLLGGGISQVTTTTFNAIFFAGLEDVYHKPHSLYFSRYPVGREATLDWQSVDMKFRNDSPYGVVLQAWTTGKVGQTGSVTVRVWSTKRYTIKASTPVRSNYRSPGATQYDDSPGCVAQSAMSGFDVRYKRLFYRDGKLIKSEPFFWRYNTLTPVVCGKKP</sequence>
<dbReference type="Pfam" id="PF12229">
    <property type="entry name" value="PG_binding_4"/>
    <property type="match status" value="1"/>
</dbReference>
<dbReference type="Pfam" id="PF04294">
    <property type="entry name" value="VanW"/>
    <property type="match status" value="1"/>
</dbReference>
<evidence type="ECO:0000259" key="1">
    <source>
        <dbReference type="Pfam" id="PF12229"/>
    </source>
</evidence>
<dbReference type="AlphaFoldDB" id="A0A2N9JJH4"/>
<name>A0A2N9JJH4_9ACTN</name>
<dbReference type="PANTHER" id="PTHR35788:SF1">
    <property type="entry name" value="EXPORTED PROTEIN"/>
    <property type="match status" value="1"/>
</dbReference>
<dbReference type="RefSeq" id="WP_158681108.1">
    <property type="nucleotide sequence ID" value="NZ_BAAAGO010000031.1"/>
</dbReference>
<dbReference type="EMBL" id="LT985188">
    <property type="protein sequence ID" value="SPD87579.1"/>
    <property type="molecule type" value="Genomic_DNA"/>
</dbReference>
<dbReference type="KEGG" id="mgg:MPLG2_2549"/>
<feature type="domain" description="YoaR-like putative peptidoglycan binding" evidence="1">
    <location>
        <begin position="240"/>
        <end position="309"/>
    </location>
</feature>
<dbReference type="InterPro" id="IPR022029">
    <property type="entry name" value="YoaR-like_PG-bd"/>
</dbReference>
<evidence type="ECO:0000313" key="2">
    <source>
        <dbReference type="EMBL" id="SPD87579.1"/>
    </source>
</evidence>
<gene>
    <name evidence="2" type="ORF">MPLG2_2549</name>
</gene>
<proteinExistence type="predicted"/>
<reference evidence="2 3" key="1">
    <citation type="submission" date="2018-02" db="EMBL/GenBank/DDBJ databases">
        <authorList>
            <person name="Cohen D.B."/>
            <person name="Kent A.D."/>
        </authorList>
    </citation>
    <scope>NUCLEOTIDE SEQUENCE [LARGE SCALE GENOMIC DNA]</scope>
    <source>
        <strain evidence="2">1</strain>
    </source>
</reference>
<protein>
    <recommendedName>
        <fullName evidence="1">YoaR-like putative peptidoglycan binding domain-containing protein</fullName>
    </recommendedName>
</protein>
<organism evidence="2 3">
    <name type="scientific">Micropruina glycogenica</name>
    <dbReference type="NCBI Taxonomy" id="75385"/>
    <lineage>
        <taxon>Bacteria</taxon>
        <taxon>Bacillati</taxon>
        <taxon>Actinomycetota</taxon>
        <taxon>Actinomycetes</taxon>
        <taxon>Propionibacteriales</taxon>
        <taxon>Nocardioidaceae</taxon>
        <taxon>Micropruina</taxon>
    </lineage>
</organism>
<dbReference type="OrthoDB" id="9813301at2"/>
<keyword evidence="3" id="KW-1185">Reference proteome</keyword>
<dbReference type="InterPro" id="IPR007391">
    <property type="entry name" value="Vancomycin_resist_VanW"/>
</dbReference>
<accession>A0A2N9JJH4</accession>
<dbReference type="Proteomes" id="UP000238164">
    <property type="component" value="Chromosome 1"/>
</dbReference>
<evidence type="ECO:0000313" key="3">
    <source>
        <dbReference type="Proteomes" id="UP000238164"/>
    </source>
</evidence>
<dbReference type="PANTHER" id="PTHR35788">
    <property type="entry name" value="EXPORTED PROTEIN-RELATED"/>
    <property type="match status" value="1"/>
</dbReference>
<dbReference type="InterPro" id="IPR052913">
    <property type="entry name" value="Glycopeptide_resist_protein"/>
</dbReference>